<dbReference type="HAMAP" id="MF_01361">
    <property type="entry name" value="UPF0391"/>
    <property type="match status" value="1"/>
</dbReference>
<evidence type="ECO:0000256" key="1">
    <source>
        <dbReference type="ARBA" id="ARBA00022475"/>
    </source>
</evidence>
<keyword evidence="7" id="KW-1185">Reference proteome</keyword>
<dbReference type="GO" id="GO:0005886">
    <property type="term" value="C:plasma membrane"/>
    <property type="evidence" value="ECO:0007669"/>
    <property type="project" value="InterPro"/>
</dbReference>
<evidence type="ECO:0000256" key="5">
    <source>
        <dbReference type="SAM" id="Phobius"/>
    </source>
</evidence>
<dbReference type="Proteomes" id="UP000237968">
    <property type="component" value="Unassembled WGS sequence"/>
</dbReference>
<keyword evidence="1" id="KW-1003">Cell membrane</keyword>
<evidence type="ECO:0000256" key="3">
    <source>
        <dbReference type="ARBA" id="ARBA00022989"/>
    </source>
</evidence>
<accession>A0A2S9XZ10</accession>
<evidence type="ECO:0000256" key="2">
    <source>
        <dbReference type="ARBA" id="ARBA00022692"/>
    </source>
</evidence>
<protein>
    <submittedName>
        <fullName evidence="6">Uncharacterized protein</fullName>
    </submittedName>
</protein>
<evidence type="ECO:0000313" key="6">
    <source>
        <dbReference type="EMBL" id="PRP98086.1"/>
    </source>
</evidence>
<keyword evidence="3 5" id="KW-1133">Transmembrane helix</keyword>
<dbReference type="Pfam" id="PF07043">
    <property type="entry name" value="DUF1328"/>
    <property type="match status" value="1"/>
</dbReference>
<reference evidence="6 7" key="1">
    <citation type="submission" date="2018-03" db="EMBL/GenBank/DDBJ databases">
        <title>Draft Genome Sequences of the Obligatory Marine Myxobacteria Enhygromyxa salina SWB005.</title>
        <authorList>
            <person name="Poehlein A."/>
            <person name="Moghaddam J.A."/>
            <person name="Harms H."/>
            <person name="Alanjari M."/>
            <person name="Koenig G.M."/>
            <person name="Daniel R."/>
            <person name="Schaeberle T.F."/>
        </authorList>
    </citation>
    <scope>NUCLEOTIDE SEQUENCE [LARGE SCALE GENOMIC DNA]</scope>
    <source>
        <strain evidence="6 7">SWB005</strain>
    </source>
</reference>
<name>A0A2S9XZ10_9BACT</name>
<dbReference type="PIRSF" id="PIRSF036466">
    <property type="entry name" value="UCP036466"/>
    <property type="match status" value="1"/>
</dbReference>
<feature type="transmembrane region" description="Helical" evidence="5">
    <location>
        <begin position="34"/>
        <end position="52"/>
    </location>
</feature>
<comment type="caution">
    <text evidence="6">The sequence shown here is derived from an EMBL/GenBank/DDBJ whole genome shotgun (WGS) entry which is preliminary data.</text>
</comment>
<dbReference type="RefSeq" id="WP_106392440.1">
    <property type="nucleotide sequence ID" value="NZ_PVNK01000147.1"/>
</dbReference>
<keyword evidence="4 5" id="KW-0472">Membrane</keyword>
<proteinExistence type="inferred from homology"/>
<dbReference type="NCBIfam" id="NF010226">
    <property type="entry name" value="PRK13682.1-1"/>
    <property type="match status" value="1"/>
</dbReference>
<keyword evidence="2 5" id="KW-0812">Transmembrane</keyword>
<evidence type="ECO:0000256" key="4">
    <source>
        <dbReference type="ARBA" id="ARBA00023136"/>
    </source>
</evidence>
<dbReference type="OrthoDB" id="5461362at2"/>
<sequence>MLYYALLFFIVAIIAGVLGFGVLAATAATVAKILFWGFLVIALVTGLMDIFGRRRNAKAV</sequence>
<dbReference type="InterPro" id="IPR009760">
    <property type="entry name" value="DUF1328"/>
</dbReference>
<dbReference type="AlphaFoldDB" id="A0A2S9XZ10"/>
<dbReference type="EMBL" id="PVNK01000147">
    <property type="protein sequence ID" value="PRP98086.1"/>
    <property type="molecule type" value="Genomic_DNA"/>
</dbReference>
<gene>
    <name evidence="6" type="ORF">ENSA5_30710</name>
</gene>
<evidence type="ECO:0000313" key="7">
    <source>
        <dbReference type="Proteomes" id="UP000237968"/>
    </source>
</evidence>
<organism evidence="6 7">
    <name type="scientific">Enhygromyxa salina</name>
    <dbReference type="NCBI Taxonomy" id="215803"/>
    <lineage>
        <taxon>Bacteria</taxon>
        <taxon>Pseudomonadati</taxon>
        <taxon>Myxococcota</taxon>
        <taxon>Polyangia</taxon>
        <taxon>Nannocystales</taxon>
        <taxon>Nannocystaceae</taxon>
        <taxon>Enhygromyxa</taxon>
    </lineage>
</organism>